<comment type="similarity">
    <text evidence="3">Belongs to the damage-control phosphatase family. Sugar phosphate phosphatase III subfamily.</text>
</comment>
<accession>A0ABW3MAB8</accession>
<comment type="caution">
    <text evidence="9">The sequence shown here is derived from an EMBL/GenBank/DDBJ whole genome shotgun (WGS) entry which is preliminary data.</text>
</comment>
<name>A0ABW3MAB8_9PSEU</name>
<dbReference type="EMBL" id="JBHTIS010001134">
    <property type="protein sequence ID" value="MFD1047556.1"/>
    <property type="molecule type" value="Genomic_DNA"/>
</dbReference>
<organism evidence="9 10">
    <name type="scientific">Kibdelosporangium lantanae</name>
    <dbReference type="NCBI Taxonomy" id="1497396"/>
    <lineage>
        <taxon>Bacteria</taxon>
        <taxon>Bacillati</taxon>
        <taxon>Actinomycetota</taxon>
        <taxon>Actinomycetes</taxon>
        <taxon>Pseudonocardiales</taxon>
        <taxon>Pseudonocardiaceae</taxon>
        <taxon>Kibdelosporangium</taxon>
    </lineage>
</organism>
<evidence type="ECO:0000256" key="2">
    <source>
        <dbReference type="ARBA" id="ARBA00001936"/>
    </source>
</evidence>
<evidence type="ECO:0000256" key="3">
    <source>
        <dbReference type="ARBA" id="ARBA00009519"/>
    </source>
</evidence>
<dbReference type="Gene3D" id="3.40.50.10880">
    <property type="entry name" value="Uncharacterised protein PF01937, DUF89, domain 3"/>
    <property type="match status" value="1"/>
</dbReference>
<dbReference type="PANTHER" id="PTHR12260:SF6">
    <property type="entry name" value="DAMAGE-CONTROL PHOSPHATASE ARMT1"/>
    <property type="match status" value="1"/>
</dbReference>
<evidence type="ECO:0000256" key="1">
    <source>
        <dbReference type="ARBA" id="ARBA00001326"/>
    </source>
</evidence>
<evidence type="ECO:0000256" key="6">
    <source>
        <dbReference type="ARBA" id="ARBA00023211"/>
    </source>
</evidence>
<protein>
    <submittedName>
        <fullName evidence="9">Damage-control phosphatase ARMT1 family protein</fullName>
    </submittedName>
</protein>
<keyword evidence="5" id="KW-0378">Hydrolase</keyword>
<evidence type="ECO:0000313" key="9">
    <source>
        <dbReference type="EMBL" id="MFD1047556.1"/>
    </source>
</evidence>
<dbReference type="InterPro" id="IPR039763">
    <property type="entry name" value="ARMT1"/>
</dbReference>
<feature type="domain" description="Damage-control phosphatase ARMT1-like metal-binding" evidence="8">
    <location>
        <begin position="167"/>
        <end position="308"/>
    </location>
</feature>
<evidence type="ECO:0000259" key="8">
    <source>
        <dbReference type="Pfam" id="PF01937"/>
    </source>
</evidence>
<comment type="catalytic activity">
    <reaction evidence="7">
        <text>beta-D-fructose 6-phosphate = dihydroxyacetone + D-glyceraldehyde 3-phosphate</text>
        <dbReference type="Rhea" id="RHEA:28002"/>
        <dbReference type="ChEBI" id="CHEBI:16016"/>
        <dbReference type="ChEBI" id="CHEBI:57634"/>
        <dbReference type="ChEBI" id="CHEBI:59776"/>
    </reaction>
</comment>
<dbReference type="Pfam" id="PF01937">
    <property type="entry name" value="ARMT1-like_dom"/>
    <property type="match status" value="2"/>
</dbReference>
<proteinExistence type="inferred from homology"/>
<keyword evidence="10" id="KW-1185">Reference proteome</keyword>
<dbReference type="Proteomes" id="UP001597045">
    <property type="component" value="Unassembled WGS sequence"/>
</dbReference>
<comment type="catalytic activity">
    <reaction evidence="1">
        <text>beta-D-fructose 1-phosphate + H2O = D-fructose + phosphate</text>
        <dbReference type="Rhea" id="RHEA:35603"/>
        <dbReference type="ChEBI" id="CHEBI:15377"/>
        <dbReference type="ChEBI" id="CHEBI:37721"/>
        <dbReference type="ChEBI" id="CHEBI:43474"/>
        <dbReference type="ChEBI" id="CHEBI:138881"/>
    </reaction>
</comment>
<reference evidence="10" key="1">
    <citation type="journal article" date="2019" name="Int. J. Syst. Evol. Microbiol.">
        <title>The Global Catalogue of Microorganisms (GCM) 10K type strain sequencing project: providing services to taxonomists for standard genome sequencing and annotation.</title>
        <authorList>
            <consortium name="The Broad Institute Genomics Platform"/>
            <consortium name="The Broad Institute Genome Sequencing Center for Infectious Disease"/>
            <person name="Wu L."/>
            <person name="Ma J."/>
        </authorList>
    </citation>
    <scope>NUCLEOTIDE SEQUENCE [LARGE SCALE GENOMIC DNA]</scope>
    <source>
        <strain evidence="10">JCM 31486</strain>
    </source>
</reference>
<evidence type="ECO:0000256" key="7">
    <source>
        <dbReference type="ARBA" id="ARBA00048809"/>
    </source>
</evidence>
<evidence type="ECO:0000313" key="10">
    <source>
        <dbReference type="Proteomes" id="UP001597045"/>
    </source>
</evidence>
<evidence type="ECO:0000256" key="4">
    <source>
        <dbReference type="ARBA" id="ARBA00022723"/>
    </source>
</evidence>
<dbReference type="InterPro" id="IPR036075">
    <property type="entry name" value="ARMT-1-like_metal-bd_sf"/>
</dbReference>
<dbReference type="PANTHER" id="PTHR12260">
    <property type="entry name" value="DAMAGE-CONTROL PHOSPHATASE ARMT1"/>
    <property type="match status" value="1"/>
</dbReference>
<keyword evidence="4" id="KW-0479">Metal-binding</keyword>
<keyword evidence="6" id="KW-0464">Manganese</keyword>
<gene>
    <name evidence="9" type="ORF">ACFQ1S_19430</name>
</gene>
<dbReference type="SUPFAM" id="SSF111321">
    <property type="entry name" value="AF1104-like"/>
    <property type="match status" value="1"/>
</dbReference>
<feature type="domain" description="Damage-control phosphatase ARMT1-like metal-binding" evidence="8">
    <location>
        <begin position="19"/>
        <end position="165"/>
    </location>
</feature>
<comment type="cofactor">
    <cofactor evidence="2">
        <name>Mn(2+)</name>
        <dbReference type="ChEBI" id="CHEBI:29035"/>
    </cofactor>
</comment>
<sequence length="332" mass="36323">MSSAPPPYTLTDPFPHSVFHRRHPVLVQRLLDAHPYGPAQRTALNALLAESLEGVITPLADPQWHDWDRGHVGQPWAATPFLWAESYFYRRLLEAVGYFETGVDPFGPFKAAELVDLSSFSWVSSSLSTEEALTASLYGNRADLGFQLLTAESSLHSQLVTDDTAAVVEFLLADHLLSRGCSVVLHVKPYPYFVSDATFTDVHDCLRRLRDLPGGVGDRLHAAATDGPLSVRTHPFHVAPLSFADMPADLAVDLGEGLTIFKGDLNYRRLVGDLAWEPTTSFRKAVSYLPGPAVALRILKSDVVVGADPARIDGYEEGWRTSGNYALVSAAI</sequence>
<dbReference type="InterPro" id="IPR002791">
    <property type="entry name" value="ARMT1-like_metal-bd"/>
</dbReference>
<evidence type="ECO:0000256" key="5">
    <source>
        <dbReference type="ARBA" id="ARBA00022801"/>
    </source>
</evidence>